<reference evidence="2 3" key="1">
    <citation type="journal article" date="2021" name="Elife">
        <title>Chloroplast acquisition without the gene transfer in kleptoplastic sea slugs, Plakobranchus ocellatus.</title>
        <authorList>
            <person name="Maeda T."/>
            <person name="Takahashi S."/>
            <person name="Yoshida T."/>
            <person name="Shimamura S."/>
            <person name="Takaki Y."/>
            <person name="Nagai Y."/>
            <person name="Toyoda A."/>
            <person name="Suzuki Y."/>
            <person name="Arimoto A."/>
            <person name="Ishii H."/>
            <person name="Satoh N."/>
            <person name="Nishiyama T."/>
            <person name="Hasebe M."/>
            <person name="Maruyama T."/>
            <person name="Minagawa J."/>
            <person name="Obokata J."/>
            <person name="Shigenobu S."/>
        </authorList>
    </citation>
    <scope>NUCLEOTIDE SEQUENCE [LARGE SCALE GENOMIC DNA]</scope>
</reference>
<dbReference type="AlphaFoldDB" id="A0AAV4DLZ1"/>
<gene>
    <name evidence="2" type="ORF">PoB_007169400</name>
</gene>
<keyword evidence="2" id="KW-0695">RNA-directed DNA polymerase</keyword>
<dbReference type="EMBL" id="BLXT01008021">
    <property type="protein sequence ID" value="GFO45189.1"/>
    <property type="molecule type" value="Genomic_DNA"/>
</dbReference>
<evidence type="ECO:0000313" key="3">
    <source>
        <dbReference type="Proteomes" id="UP000735302"/>
    </source>
</evidence>
<name>A0AAV4DLZ1_9GAST</name>
<feature type="chain" id="PRO_5043741470" evidence="1">
    <location>
        <begin position="17"/>
        <end position="283"/>
    </location>
</feature>
<keyword evidence="1" id="KW-0732">Signal</keyword>
<accession>A0AAV4DLZ1</accession>
<feature type="signal peptide" evidence="1">
    <location>
        <begin position="1"/>
        <end position="16"/>
    </location>
</feature>
<dbReference type="Proteomes" id="UP000735302">
    <property type="component" value="Unassembled WGS sequence"/>
</dbReference>
<keyword evidence="2" id="KW-0808">Transferase</keyword>
<evidence type="ECO:0000256" key="1">
    <source>
        <dbReference type="SAM" id="SignalP"/>
    </source>
</evidence>
<proteinExistence type="predicted"/>
<organism evidence="2 3">
    <name type="scientific">Plakobranchus ocellatus</name>
    <dbReference type="NCBI Taxonomy" id="259542"/>
    <lineage>
        <taxon>Eukaryota</taxon>
        <taxon>Metazoa</taxon>
        <taxon>Spiralia</taxon>
        <taxon>Lophotrochozoa</taxon>
        <taxon>Mollusca</taxon>
        <taxon>Gastropoda</taxon>
        <taxon>Heterobranchia</taxon>
        <taxon>Euthyneura</taxon>
        <taxon>Panpulmonata</taxon>
        <taxon>Sacoglossa</taxon>
        <taxon>Placobranchoidea</taxon>
        <taxon>Plakobranchidae</taxon>
        <taxon>Plakobranchus</taxon>
    </lineage>
</organism>
<keyword evidence="2" id="KW-0548">Nucleotidyltransferase</keyword>
<dbReference type="GO" id="GO:0003964">
    <property type="term" value="F:RNA-directed DNA polymerase activity"/>
    <property type="evidence" value="ECO:0007669"/>
    <property type="project" value="UniProtKB-KW"/>
</dbReference>
<evidence type="ECO:0000313" key="2">
    <source>
        <dbReference type="EMBL" id="GFO45189.1"/>
    </source>
</evidence>
<comment type="caution">
    <text evidence="2">The sequence shown here is derived from an EMBL/GenBank/DDBJ whole genome shotgun (WGS) entry which is preliminary data.</text>
</comment>
<sequence>MPCLLLLLLTPTSIHRSPLVQEVIETERPTPTVGWYLTLGIRPYIPLPMRCFKCQRYGLEVPLLPRSRGVKPRGIFWLSDQRAAETETLAKHRDKKFKGQEAPRETFNLFARLAGRGRINNSLNKSNESVAGPDSVYYKYKCLRHLPVSCLHILLKHLDYRGHPPILKGGFGGSNSKTRGKDPSNYRPIALTSCLCKTLERMGNDRLVHELEYRNLLSKMQSCFTLAHWTTWSYCTFIKKAFATKQNHTHTHTQTQVLAVFFDLKKAYDYNMEVWNPKRCFQP</sequence>
<protein>
    <submittedName>
        <fullName evidence="2">RNA-directed DNA polymerase from mobile element jockey</fullName>
    </submittedName>
</protein>
<keyword evidence="3" id="KW-1185">Reference proteome</keyword>